<feature type="region of interest" description="Disordered" evidence="1">
    <location>
        <begin position="62"/>
        <end position="98"/>
    </location>
</feature>
<dbReference type="EMBL" id="SWAV01000004">
    <property type="protein sequence ID" value="TKA90850.1"/>
    <property type="molecule type" value="Genomic_DNA"/>
</dbReference>
<dbReference type="InterPro" id="IPR035616">
    <property type="entry name" value="MvaT_DBD"/>
</dbReference>
<accession>A0A031MHN4</accession>
<dbReference type="NCBIfam" id="NF041860">
    <property type="entry name" value="silencer_MvaT"/>
    <property type="match status" value="1"/>
</dbReference>
<feature type="domain" description="MvaT DNA-binding" evidence="2">
    <location>
        <begin position="83"/>
        <end position="119"/>
    </location>
</feature>
<evidence type="ECO:0000313" key="5">
    <source>
        <dbReference type="EMBL" id="TKA90850.1"/>
    </source>
</evidence>
<dbReference type="CDD" id="cd16170">
    <property type="entry name" value="MvaT_DBD"/>
    <property type="match status" value="1"/>
</dbReference>
<dbReference type="EMBL" id="FOGN01000001">
    <property type="protein sequence ID" value="SER60184.1"/>
    <property type="molecule type" value="Genomic_DNA"/>
</dbReference>
<feature type="compositionally biased region" description="Low complexity" evidence="1">
    <location>
        <begin position="62"/>
        <end position="76"/>
    </location>
</feature>
<dbReference type="NCBIfam" id="NF041859">
    <property type="entry name" value="silencer_MvaTU"/>
    <property type="match status" value="1"/>
</dbReference>
<gene>
    <name evidence="5" type="ORF">FA869_12410</name>
    <name evidence="4" type="ORF">SAMN04487855_0573</name>
    <name evidence="3" type="ORF">SAMN05216589_1053</name>
</gene>
<evidence type="ECO:0000313" key="6">
    <source>
        <dbReference type="Proteomes" id="UP000186599"/>
    </source>
</evidence>
<dbReference type="AlphaFoldDB" id="A0A031MHN4"/>
<proteinExistence type="predicted"/>
<dbReference type="EMBL" id="FOUA01000001">
    <property type="protein sequence ID" value="SFL65678.1"/>
    <property type="molecule type" value="Genomic_DNA"/>
</dbReference>
<reference evidence="3 7" key="1">
    <citation type="submission" date="2016-10" db="EMBL/GenBank/DDBJ databases">
        <authorList>
            <person name="de Groot N.N."/>
        </authorList>
    </citation>
    <scope>NUCLEOTIDE SEQUENCE [LARGE SCALE GENOMIC DNA]</scope>
    <source>
        <strain evidence="4">CGMCC 1.9095</strain>
        <strain evidence="3 7">DSM 22558</strain>
    </source>
</reference>
<evidence type="ECO:0000313" key="4">
    <source>
        <dbReference type="EMBL" id="SFL65678.1"/>
    </source>
</evidence>
<dbReference type="STRING" id="653930.SAMN05216589_1053"/>
<evidence type="ECO:0000313" key="8">
    <source>
        <dbReference type="Proteomes" id="UP000305198"/>
    </source>
</evidence>
<dbReference type="Proteomes" id="UP000305198">
    <property type="component" value="Unassembled WGS sequence"/>
</dbReference>
<dbReference type="Pfam" id="PF22055">
    <property type="entry name" value="MvaT_DBD"/>
    <property type="match status" value="1"/>
</dbReference>
<dbReference type="RefSeq" id="WP_036988870.1">
    <property type="nucleotide sequence ID" value="NZ_FOGN01000001.1"/>
</dbReference>
<evidence type="ECO:0000259" key="2">
    <source>
        <dbReference type="Pfam" id="PF22055"/>
    </source>
</evidence>
<organism evidence="5 8">
    <name type="scientific">Halopseudomonas bauzanensis</name>
    <dbReference type="NCBI Taxonomy" id="653930"/>
    <lineage>
        <taxon>Bacteria</taxon>
        <taxon>Pseudomonadati</taxon>
        <taxon>Pseudomonadota</taxon>
        <taxon>Gammaproteobacteria</taxon>
        <taxon>Pseudomonadales</taxon>
        <taxon>Pseudomonadaceae</taxon>
        <taxon>Halopseudomonas</taxon>
    </lineage>
</organism>
<dbReference type="Proteomes" id="UP000186904">
    <property type="component" value="Unassembled WGS sequence"/>
</dbReference>
<protein>
    <submittedName>
        <fullName evidence="3 5">H-NS histone</fullName>
    </submittedName>
</protein>
<dbReference type="Proteomes" id="UP000186599">
    <property type="component" value="Unassembled WGS sequence"/>
</dbReference>
<sequence>MSMLHEYRQIEDTIRDLTARLNSLSNDEKLKKELEFEKKLQDLMKQYGKESADVVALLNPQSKPAASKTAKAPAVAKRARKVKQYKNPNTGETIETKGGNHKTLKAWKEQYGAEKVESWATILG</sequence>
<name>A0A031MHN4_9GAMM</name>
<evidence type="ECO:0000256" key="1">
    <source>
        <dbReference type="SAM" id="MobiDB-lite"/>
    </source>
</evidence>
<keyword evidence="6" id="KW-1185">Reference proteome</keyword>
<evidence type="ECO:0000313" key="3">
    <source>
        <dbReference type="EMBL" id="SER60184.1"/>
    </source>
</evidence>
<dbReference type="OrthoDB" id="6367018at2"/>
<evidence type="ECO:0000313" key="7">
    <source>
        <dbReference type="Proteomes" id="UP000186904"/>
    </source>
</evidence>
<reference evidence="5 8" key="2">
    <citation type="submission" date="2019-04" db="EMBL/GenBank/DDBJ databases">
        <title>Crypto-aerobic microbial life in anoxic (sulfidic) marine sediments.</title>
        <authorList>
            <person name="Bhattacharya S."/>
            <person name="Roy C."/>
            <person name="Mondal N."/>
            <person name="Sarkar J."/>
            <person name="Mandal S."/>
            <person name="Rameez M.J."/>
            <person name="Ghosh W."/>
        </authorList>
    </citation>
    <scope>NUCLEOTIDE SEQUENCE [LARGE SCALE GENOMIC DNA]</scope>
    <source>
        <strain evidence="5 8">SBBB</strain>
    </source>
</reference>